<sequence>MKRILLFLLIFCLFSCKRKVYFTDFENEILKVYTPGDTLIFESNTKKKDTSYVLDKKISYAKWNPFAHSGKYSYLNGIVYNGSEKKRYEGKPYPYVLLNLSKTQPDSTILFIHYKKAFVLRKFRDFNKATLDQFKIADSVYKFTDVYQKSGKTINVDLYWHIKYGVIKYIESDTETWQRVNISVNR</sequence>
<keyword evidence="2" id="KW-1185">Reference proteome</keyword>
<evidence type="ECO:0000313" key="2">
    <source>
        <dbReference type="Proteomes" id="UP000223749"/>
    </source>
</evidence>
<dbReference type="AlphaFoldDB" id="A0A2D1U8X0"/>
<name>A0A2D1U8X0_9SPHI</name>
<reference evidence="1 2" key="1">
    <citation type="submission" date="2017-10" db="EMBL/GenBank/DDBJ databases">
        <title>Whole genome of Pedobacter ginsengisoli T01R-27 isolated from tomato rhizosphere.</title>
        <authorList>
            <person name="Weon H.-Y."/>
            <person name="Lee S.A."/>
            <person name="Sang M.K."/>
            <person name="Song J."/>
        </authorList>
    </citation>
    <scope>NUCLEOTIDE SEQUENCE [LARGE SCALE GENOMIC DNA]</scope>
    <source>
        <strain evidence="1 2">T01R-27</strain>
    </source>
</reference>
<dbReference type="RefSeq" id="WP_099439920.1">
    <property type="nucleotide sequence ID" value="NZ_CP024091.1"/>
</dbReference>
<accession>A0A2D1U8X0</accession>
<proteinExistence type="predicted"/>
<evidence type="ECO:0000313" key="1">
    <source>
        <dbReference type="EMBL" id="ATP58012.1"/>
    </source>
</evidence>
<gene>
    <name evidence="1" type="ORF">CPT03_16835</name>
</gene>
<dbReference type="Proteomes" id="UP000223749">
    <property type="component" value="Chromosome"/>
</dbReference>
<dbReference type="EMBL" id="CP024091">
    <property type="protein sequence ID" value="ATP58012.1"/>
    <property type="molecule type" value="Genomic_DNA"/>
</dbReference>
<organism evidence="1 2">
    <name type="scientific">Pedobacter ginsengisoli</name>
    <dbReference type="NCBI Taxonomy" id="363852"/>
    <lineage>
        <taxon>Bacteria</taxon>
        <taxon>Pseudomonadati</taxon>
        <taxon>Bacteroidota</taxon>
        <taxon>Sphingobacteriia</taxon>
        <taxon>Sphingobacteriales</taxon>
        <taxon>Sphingobacteriaceae</taxon>
        <taxon>Pedobacter</taxon>
    </lineage>
</organism>
<dbReference type="OrthoDB" id="1429200at2"/>
<protein>
    <submittedName>
        <fullName evidence="1">Uncharacterized protein</fullName>
    </submittedName>
</protein>
<dbReference type="KEGG" id="pgs:CPT03_16835"/>